<feature type="transmembrane region" description="Helical" evidence="2">
    <location>
        <begin position="424"/>
        <end position="443"/>
    </location>
</feature>
<feature type="transmembrane region" description="Helical" evidence="2">
    <location>
        <begin position="171"/>
        <end position="191"/>
    </location>
</feature>
<feature type="transmembrane region" description="Helical" evidence="2">
    <location>
        <begin position="368"/>
        <end position="386"/>
    </location>
</feature>
<reference evidence="3 4" key="1">
    <citation type="submission" date="2016-09" db="EMBL/GenBank/DDBJ databases">
        <title>Extensive genetic diversity and differential bi-allelic expression allows diatom success in the polar Southern Ocean.</title>
        <authorList>
            <consortium name="DOE Joint Genome Institute"/>
            <person name="Mock T."/>
            <person name="Otillar R.P."/>
            <person name="Strauss J."/>
            <person name="Dupont C."/>
            <person name="Frickenhaus S."/>
            <person name="Maumus F."/>
            <person name="Mcmullan M."/>
            <person name="Sanges R."/>
            <person name="Schmutz J."/>
            <person name="Toseland A."/>
            <person name="Valas R."/>
            <person name="Veluchamy A."/>
            <person name="Ward B.J."/>
            <person name="Allen A."/>
            <person name="Barry K."/>
            <person name="Falciatore A."/>
            <person name="Ferrante M."/>
            <person name="Fortunato A.E."/>
            <person name="Gloeckner G."/>
            <person name="Gruber A."/>
            <person name="Hipkin R."/>
            <person name="Janech M."/>
            <person name="Kroth P."/>
            <person name="Leese F."/>
            <person name="Lindquist E."/>
            <person name="Lyon B.R."/>
            <person name="Martin J."/>
            <person name="Mayer C."/>
            <person name="Parker M."/>
            <person name="Quesneville H."/>
            <person name="Raymond J."/>
            <person name="Uhlig C."/>
            <person name="Valentin K.U."/>
            <person name="Worden A.Z."/>
            <person name="Armbrust E.V."/>
            <person name="Bowler C."/>
            <person name="Green B."/>
            <person name="Moulton V."/>
            <person name="Van Oosterhout C."/>
            <person name="Grigoriev I."/>
        </authorList>
    </citation>
    <scope>NUCLEOTIDE SEQUENCE [LARGE SCALE GENOMIC DNA]</scope>
    <source>
        <strain evidence="3 4">CCMP1102</strain>
    </source>
</reference>
<keyword evidence="4" id="KW-1185">Reference proteome</keyword>
<keyword evidence="2" id="KW-0472">Membrane</keyword>
<keyword evidence="2" id="KW-0812">Transmembrane</keyword>
<feature type="transmembrane region" description="Helical" evidence="2">
    <location>
        <begin position="93"/>
        <end position="117"/>
    </location>
</feature>
<dbReference type="InterPro" id="IPR002528">
    <property type="entry name" value="MATE_fam"/>
</dbReference>
<sequence length="491" mass="54516">MLERFLETVDWDKEMKKYITLAGHYSVQGIVVEILGLVEISLIGHLMGISSANAYIIVGITTGFTGTITTGFYECTGILIPQANGAKNYVLIGRYMQLAMVLYCIVALPAAIFWCFYTEKAIIWYGFDAKTAAIGYKYFLVTLPNFFTYGIDAVLYELLNTVGRHKYATTFTLVSSIAHTSIIAGMLFYGVKDLWVLGLFEMLSETICLIINFAIMVYNGWLDEYWEGLIKTNGLKDLRAVKNVFNTAIPLSFAWLLTYGEWEVMTFFARAMGNGGAEVAAWGLMGYLWSAFETLTNGFGDAAEVRVGFRMGSGQVRLAKLCADKAMYVSFTVAVYATGILFILAMWIPSWLTPDPTLQKMLFDIIPLIGFGQILMVWGMVAWAVLGAQGRIRIATALEFFISWGIGAPVAAIMTFVFNYNLEGIVGAMTISYTIGTNVYLYMLHTSDWEALSAIVVASNVAEGETFDEFDWSELPENIRDAAIVLGYNKS</sequence>
<evidence type="ECO:0000256" key="2">
    <source>
        <dbReference type="SAM" id="Phobius"/>
    </source>
</evidence>
<dbReference type="PANTHER" id="PTHR11206">
    <property type="entry name" value="MULTIDRUG RESISTANCE PROTEIN"/>
    <property type="match status" value="1"/>
</dbReference>
<comment type="similarity">
    <text evidence="1">Belongs to the multi antimicrobial extrusion (MATE) (TC 2.A.66.1) family.</text>
</comment>
<evidence type="ECO:0000313" key="3">
    <source>
        <dbReference type="EMBL" id="OEU17721.1"/>
    </source>
</evidence>
<dbReference type="Pfam" id="PF01554">
    <property type="entry name" value="MatE"/>
    <property type="match status" value="2"/>
</dbReference>
<organism evidence="3 4">
    <name type="scientific">Fragilariopsis cylindrus CCMP1102</name>
    <dbReference type="NCBI Taxonomy" id="635003"/>
    <lineage>
        <taxon>Eukaryota</taxon>
        <taxon>Sar</taxon>
        <taxon>Stramenopiles</taxon>
        <taxon>Ochrophyta</taxon>
        <taxon>Bacillariophyta</taxon>
        <taxon>Bacillariophyceae</taxon>
        <taxon>Bacillariophycidae</taxon>
        <taxon>Bacillariales</taxon>
        <taxon>Bacillariaceae</taxon>
        <taxon>Fragilariopsis</taxon>
    </lineage>
</organism>
<dbReference type="Proteomes" id="UP000095751">
    <property type="component" value="Unassembled WGS sequence"/>
</dbReference>
<dbReference type="AlphaFoldDB" id="A0A1E7FHR7"/>
<dbReference type="GO" id="GO:0042910">
    <property type="term" value="F:xenobiotic transmembrane transporter activity"/>
    <property type="evidence" value="ECO:0007669"/>
    <property type="project" value="InterPro"/>
</dbReference>
<evidence type="ECO:0000256" key="1">
    <source>
        <dbReference type="ARBA" id="ARBA00010199"/>
    </source>
</evidence>
<feature type="transmembrane region" description="Helical" evidence="2">
    <location>
        <begin position="54"/>
        <end position="73"/>
    </location>
</feature>
<accession>A0A1E7FHR7</accession>
<proteinExistence type="inferred from homology"/>
<dbReference type="GO" id="GO:0015297">
    <property type="term" value="F:antiporter activity"/>
    <property type="evidence" value="ECO:0007669"/>
    <property type="project" value="InterPro"/>
</dbReference>
<dbReference type="GO" id="GO:0016020">
    <property type="term" value="C:membrane"/>
    <property type="evidence" value="ECO:0007669"/>
    <property type="project" value="InterPro"/>
</dbReference>
<feature type="transmembrane region" description="Helical" evidence="2">
    <location>
        <begin position="25"/>
        <end position="47"/>
    </location>
</feature>
<feature type="transmembrane region" description="Helical" evidence="2">
    <location>
        <begin position="326"/>
        <end position="348"/>
    </location>
</feature>
<feature type="transmembrane region" description="Helical" evidence="2">
    <location>
        <begin position="398"/>
        <end position="418"/>
    </location>
</feature>
<dbReference type="KEGG" id="fcy:FRACYDRAFT_183913"/>
<dbReference type="OrthoDB" id="42023at2759"/>
<protein>
    <recommendedName>
        <fullName evidence="5">MATE efflux family protein</fullName>
    </recommendedName>
</protein>
<evidence type="ECO:0008006" key="5">
    <source>
        <dbReference type="Google" id="ProtNLM"/>
    </source>
</evidence>
<feature type="transmembrane region" description="Helical" evidence="2">
    <location>
        <begin position="138"/>
        <end position="159"/>
    </location>
</feature>
<dbReference type="EMBL" id="KV784357">
    <property type="protein sequence ID" value="OEU17721.1"/>
    <property type="molecule type" value="Genomic_DNA"/>
</dbReference>
<feature type="transmembrane region" description="Helical" evidence="2">
    <location>
        <begin position="203"/>
        <end position="221"/>
    </location>
</feature>
<name>A0A1E7FHR7_9STRA</name>
<gene>
    <name evidence="3" type="ORF">FRACYDRAFT_183913</name>
</gene>
<dbReference type="InParanoid" id="A0A1E7FHR7"/>
<evidence type="ECO:0000313" key="4">
    <source>
        <dbReference type="Proteomes" id="UP000095751"/>
    </source>
</evidence>
<keyword evidence="2" id="KW-1133">Transmembrane helix</keyword>